<gene>
    <name evidence="1" type="ORF">BDV27DRAFT_158685</name>
</gene>
<evidence type="ECO:0000313" key="1">
    <source>
        <dbReference type="EMBL" id="KAE8363517.1"/>
    </source>
</evidence>
<keyword evidence="2" id="KW-1185">Reference proteome</keyword>
<evidence type="ECO:0008006" key="3">
    <source>
        <dbReference type="Google" id="ProtNLM"/>
    </source>
</evidence>
<dbReference type="OrthoDB" id="2156052at2759"/>
<dbReference type="RefSeq" id="XP_031926598.1">
    <property type="nucleotide sequence ID" value="XM_032072733.1"/>
</dbReference>
<sequence length="168" mass="18998">MSAICKSLQIDMYFADYKVTIGPRIGQKTPDLVCMTIAGNLRIVGEIKVPWVKEHDIAAALEDVFPRKMSHLFGQIAQYMKLANLRYGFLTTYEQTVFSRQIVLNGRWVLQYSEPIKGSTASKDPLNGNYEDRVSVRKCFLYLIQLAGTNHVGGNPLPMAQWVRESPV</sequence>
<organism evidence="1 2">
    <name type="scientific">Aspergillus caelatus</name>
    <dbReference type="NCBI Taxonomy" id="61420"/>
    <lineage>
        <taxon>Eukaryota</taxon>
        <taxon>Fungi</taxon>
        <taxon>Dikarya</taxon>
        <taxon>Ascomycota</taxon>
        <taxon>Pezizomycotina</taxon>
        <taxon>Eurotiomycetes</taxon>
        <taxon>Eurotiomycetidae</taxon>
        <taxon>Eurotiales</taxon>
        <taxon>Aspergillaceae</taxon>
        <taxon>Aspergillus</taxon>
        <taxon>Aspergillus subgen. Circumdati</taxon>
    </lineage>
</organism>
<dbReference type="AlphaFoldDB" id="A0A5N7A0Y9"/>
<evidence type="ECO:0000313" key="2">
    <source>
        <dbReference type="Proteomes" id="UP000326268"/>
    </source>
</evidence>
<dbReference type="GeneID" id="43657179"/>
<reference evidence="1 2" key="1">
    <citation type="submission" date="2019-04" db="EMBL/GenBank/DDBJ databases">
        <title>Friends and foes A comparative genomics studyof 23 Aspergillus species from section Flavi.</title>
        <authorList>
            <consortium name="DOE Joint Genome Institute"/>
            <person name="Kjaerbolling I."/>
            <person name="Vesth T."/>
            <person name="Frisvad J.C."/>
            <person name="Nybo J.L."/>
            <person name="Theobald S."/>
            <person name="Kildgaard S."/>
            <person name="Isbrandt T."/>
            <person name="Kuo A."/>
            <person name="Sato A."/>
            <person name="Lyhne E.K."/>
            <person name="Kogle M.E."/>
            <person name="Wiebenga A."/>
            <person name="Kun R.S."/>
            <person name="Lubbers R.J."/>
            <person name="Makela M.R."/>
            <person name="Barry K."/>
            <person name="Chovatia M."/>
            <person name="Clum A."/>
            <person name="Daum C."/>
            <person name="Haridas S."/>
            <person name="He G."/>
            <person name="LaButti K."/>
            <person name="Lipzen A."/>
            <person name="Mondo S."/>
            <person name="Riley R."/>
            <person name="Salamov A."/>
            <person name="Simmons B.A."/>
            <person name="Magnuson J.K."/>
            <person name="Henrissat B."/>
            <person name="Mortensen U.H."/>
            <person name="Larsen T.O."/>
            <person name="Devries R.P."/>
            <person name="Grigoriev I.V."/>
            <person name="Machida M."/>
            <person name="Baker S.E."/>
            <person name="Andersen M.R."/>
        </authorList>
    </citation>
    <scope>NUCLEOTIDE SEQUENCE [LARGE SCALE GENOMIC DNA]</scope>
    <source>
        <strain evidence="1 2">CBS 763.97</strain>
    </source>
</reference>
<name>A0A5N7A0Y9_9EURO</name>
<protein>
    <recommendedName>
        <fullName evidence="3">Fungal-type protein kinase domain-containing protein</fullName>
    </recommendedName>
</protein>
<accession>A0A5N7A0Y9</accession>
<proteinExistence type="predicted"/>
<dbReference type="Proteomes" id="UP000326268">
    <property type="component" value="Unassembled WGS sequence"/>
</dbReference>
<dbReference type="EMBL" id="ML737673">
    <property type="protein sequence ID" value="KAE8363517.1"/>
    <property type="molecule type" value="Genomic_DNA"/>
</dbReference>